<dbReference type="VEuPathDB" id="TrichDB:TRFO_01791"/>
<feature type="coiled-coil region" evidence="1">
    <location>
        <begin position="339"/>
        <end position="408"/>
    </location>
</feature>
<dbReference type="OrthoDB" id="10255522at2759"/>
<reference evidence="3" key="1">
    <citation type="submission" date="2016-10" db="EMBL/GenBank/DDBJ databases">
        <authorList>
            <person name="Benchimol M."/>
            <person name="Almeida L.G."/>
            <person name="Vasconcelos A.T."/>
            <person name="Perreira-Neves A."/>
            <person name="Rosa I.A."/>
            <person name="Tasca T."/>
            <person name="Bogo M.R."/>
            <person name="de Souza W."/>
        </authorList>
    </citation>
    <scope>NUCLEOTIDE SEQUENCE [LARGE SCALE GENOMIC DNA]</scope>
    <source>
        <strain evidence="3">K</strain>
    </source>
</reference>
<feature type="region of interest" description="Disordered" evidence="2">
    <location>
        <begin position="658"/>
        <end position="677"/>
    </location>
</feature>
<dbReference type="RefSeq" id="XP_068354299.1">
    <property type="nucleotide sequence ID" value="XM_068490308.1"/>
</dbReference>
<feature type="coiled-coil region" evidence="1">
    <location>
        <begin position="748"/>
        <end position="885"/>
    </location>
</feature>
<organism evidence="3 4">
    <name type="scientific">Tritrichomonas foetus</name>
    <dbReference type="NCBI Taxonomy" id="1144522"/>
    <lineage>
        <taxon>Eukaryota</taxon>
        <taxon>Metamonada</taxon>
        <taxon>Parabasalia</taxon>
        <taxon>Tritrichomonadida</taxon>
        <taxon>Tritrichomonadidae</taxon>
        <taxon>Tritrichomonas</taxon>
    </lineage>
</organism>
<feature type="coiled-coil region" evidence="1">
    <location>
        <begin position="33"/>
        <end position="114"/>
    </location>
</feature>
<dbReference type="EMBL" id="MLAK01000926">
    <property type="protein sequence ID" value="OHT01163.1"/>
    <property type="molecule type" value="Genomic_DNA"/>
</dbReference>
<keyword evidence="1" id="KW-0175">Coiled coil</keyword>
<proteinExistence type="predicted"/>
<accession>A0A1J4JQ37</accession>
<dbReference type="Proteomes" id="UP000179807">
    <property type="component" value="Unassembled WGS sequence"/>
</dbReference>
<sequence>MNSQLIKELNSLKTQFHEATAVRDQMQKIHDTNAKLASDLRKVRSEKDECESRMKCNIESLDRKRAELESEKKEIEQRAQKAIDETRQLFAKNKAELKNQLQQINQKYSDLQTLHKNQMSEYEALKTTCQSALSAAQTYFVIPFKNIEQLTEHLSQSTSRADNQLANVEKDQKSAAANSKLQQQITSLKQKIHNEHKARRDAESKLAKLQQQCTQCKAELEAKNKELESKVSEIEHKATVVELQKTQFVTNYEEQITALTKALEKQKEKTEEYRKQIEAHIPTASTTNEIPNLQATLDSKCAKIKTLQSTLVSIKQQNTLLLNQMKENDNIKETLRAKNQSLLDENMACTSEIQKLKEANGKLAIENSVVREQNDTLQGQIHVLTSNLNQAKNNLAESQSQAEKFRNSVAIAEMALTKQKQEIVDIISERTKCIDALKKQNVAMKSLEEQLIAVTEDHKLAQKRIADLTKDLRHNELMPKVEEIPETSWFCIDFPRELSSQIAELASEQMPTTTKLRRILSHIAKYYNSESEKINKELKINNKMNEEASLRMTHLFSALSPIIKESPPDYKTFISDPTSECQLLQSISKLHDSHIDLKVANIKLNNLLNEFAAKINSGDTSNIEEAFAAFFDNHNELIKQLNDEKNLNKKLKRALRTSKASVETEKKQAQESDKAKSSLITNLQNEKKRLQIDLSELSEKVVKMEFYVKQIESNHTNVLSSKSEEKDNEINAFMKTMEERKVEYISQIEERDEYLRKASHKIEKLEREVSQWKRTSELMKTAKSERDQQYNTLITKMEESNQKCQKARDTEITEIRAQYERIIEEIKLKNNNLRNMIEQANDSLNEATLQNKNMSVENAQLTTENQQLKTDIQTLLEEKKREKQLTDAKMKAIDLSNDTQRLLDIENIKARFDEEKRSLFEFVALNFHHLFDAREELSNETFKLLIEKAANELQRYIRQEATIRRLLGIRPSETPEEAISKLLLSIYQHQ</sequence>
<dbReference type="GeneID" id="94825012"/>
<evidence type="ECO:0000313" key="4">
    <source>
        <dbReference type="Proteomes" id="UP000179807"/>
    </source>
</evidence>
<feature type="coiled-coil region" evidence="1">
    <location>
        <begin position="437"/>
        <end position="464"/>
    </location>
</feature>
<keyword evidence="4" id="KW-1185">Reference proteome</keyword>
<protein>
    <submittedName>
        <fullName evidence="3">Uncharacterized protein</fullName>
    </submittedName>
</protein>
<evidence type="ECO:0000256" key="2">
    <source>
        <dbReference type="SAM" id="MobiDB-lite"/>
    </source>
</evidence>
<comment type="caution">
    <text evidence="3">The sequence shown here is derived from an EMBL/GenBank/DDBJ whole genome shotgun (WGS) entry which is preliminary data.</text>
</comment>
<evidence type="ECO:0000313" key="3">
    <source>
        <dbReference type="EMBL" id="OHT01163.1"/>
    </source>
</evidence>
<feature type="compositionally biased region" description="Basic and acidic residues" evidence="2">
    <location>
        <begin position="662"/>
        <end position="676"/>
    </location>
</feature>
<dbReference type="AlphaFoldDB" id="A0A1J4JQ37"/>
<feature type="coiled-coil region" evidence="1">
    <location>
        <begin position="178"/>
        <end position="280"/>
    </location>
</feature>
<gene>
    <name evidence="3" type="ORF">TRFO_01791</name>
</gene>
<evidence type="ECO:0000256" key="1">
    <source>
        <dbReference type="SAM" id="Coils"/>
    </source>
</evidence>
<name>A0A1J4JQ37_9EUKA</name>